<dbReference type="GO" id="GO:0004252">
    <property type="term" value="F:serine-type endopeptidase activity"/>
    <property type="evidence" value="ECO:0007669"/>
    <property type="project" value="InterPro"/>
</dbReference>
<dbReference type="AlphaFoldDB" id="A0A7D9JIY6"/>
<dbReference type="SUPFAM" id="SSF50494">
    <property type="entry name" value="Trypsin-like serine proteases"/>
    <property type="match status" value="1"/>
</dbReference>
<dbReference type="Proteomes" id="UP001152795">
    <property type="component" value="Unassembled WGS sequence"/>
</dbReference>
<feature type="domain" description="Peptidase S1" evidence="3">
    <location>
        <begin position="107"/>
        <end position="214"/>
    </location>
</feature>
<proteinExistence type="inferred from homology"/>
<dbReference type="EMBL" id="CACRXK020017069">
    <property type="protein sequence ID" value="CAB4030688.1"/>
    <property type="molecule type" value="Genomic_DNA"/>
</dbReference>
<accession>A0A7D9JIY6</accession>
<evidence type="ECO:0000313" key="4">
    <source>
        <dbReference type="EMBL" id="CAB4030688.1"/>
    </source>
</evidence>
<dbReference type="PROSITE" id="PS51257">
    <property type="entry name" value="PROKAR_LIPOPROTEIN"/>
    <property type="match status" value="1"/>
</dbReference>
<dbReference type="InterPro" id="IPR043504">
    <property type="entry name" value="Peptidase_S1_PA_chymotrypsin"/>
</dbReference>
<dbReference type="InterPro" id="IPR009003">
    <property type="entry name" value="Peptidase_S1_PA"/>
</dbReference>
<dbReference type="Pfam" id="PF00089">
    <property type="entry name" value="Trypsin"/>
    <property type="match status" value="1"/>
</dbReference>
<dbReference type="PANTHER" id="PTHR15462:SF8">
    <property type="entry name" value="SERINE PROTEASE"/>
    <property type="match status" value="1"/>
</dbReference>
<dbReference type="OrthoDB" id="5981996at2759"/>
<evidence type="ECO:0000256" key="2">
    <source>
        <dbReference type="ARBA" id="ARBA00022729"/>
    </source>
</evidence>
<keyword evidence="4" id="KW-0378">Hydrolase</keyword>
<dbReference type="PROSITE" id="PS00134">
    <property type="entry name" value="TRYPSIN_HIS"/>
    <property type="match status" value="1"/>
</dbReference>
<comment type="similarity">
    <text evidence="1">Belongs to the peptidase S1 family.</text>
</comment>
<keyword evidence="5" id="KW-1185">Reference proteome</keyword>
<protein>
    <submittedName>
        <fullName evidence="4">Serine protease 23</fullName>
    </submittedName>
</protein>
<organism evidence="4 5">
    <name type="scientific">Paramuricea clavata</name>
    <name type="common">Red gorgonian</name>
    <name type="synonym">Violescent sea-whip</name>
    <dbReference type="NCBI Taxonomy" id="317549"/>
    <lineage>
        <taxon>Eukaryota</taxon>
        <taxon>Metazoa</taxon>
        <taxon>Cnidaria</taxon>
        <taxon>Anthozoa</taxon>
        <taxon>Octocorallia</taxon>
        <taxon>Malacalcyonacea</taxon>
        <taxon>Plexauridae</taxon>
        <taxon>Paramuricea</taxon>
    </lineage>
</organism>
<dbReference type="Gene3D" id="2.40.10.10">
    <property type="entry name" value="Trypsin-like serine proteases"/>
    <property type="match status" value="2"/>
</dbReference>
<name>A0A7D9JIY6_PARCT</name>
<dbReference type="PANTHER" id="PTHR15462">
    <property type="entry name" value="SERINE PROTEASE"/>
    <property type="match status" value="1"/>
</dbReference>
<sequence>MRNLSNMNVSVIFFIACLIHFDILLGNSLDLASHDEEGDVDLPEALGDDFDMSYLKCTSEGCELVKGSINELAKPGPWEVENEEAQSPHSRSKRKMFLPDNRLRLREQSVGRFPFNSAVAIRVNGEVKCSGVALLRPRFFLTAAHCVQPDGKRKDIEVGVLHKFRVMQWAKVENTRVHPIWKSRKATIKKLRLKDYAVLETSTPLPATPMPIGYVGAGADGKEILQVNKTYMYLSAYDDEKRPDDLNIRFCQMKKVKYYRIYSRCDTVPKSAGAGVYVRMRNKVTGRVDRKVIAIETGDYGVKVSQEYSVALRINSRMFPHICLFATGSFNGCNQQS</sequence>
<comment type="caution">
    <text evidence="4">The sequence shown here is derived from an EMBL/GenBank/DDBJ whole genome shotgun (WGS) entry which is preliminary data.</text>
</comment>
<evidence type="ECO:0000313" key="5">
    <source>
        <dbReference type="Proteomes" id="UP001152795"/>
    </source>
</evidence>
<gene>
    <name evidence="4" type="ORF">PACLA_8A007935</name>
</gene>
<evidence type="ECO:0000259" key="3">
    <source>
        <dbReference type="Pfam" id="PF00089"/>
    </source>
</evidence>
<dbReference type="InterPro" id="IPR018114">
    <property type="entry name" value="TRYPSIN_HIS"/>
</dbReference>
<evidence type="ECO:0000256" key="1">
    <source>
        <dbReference type="ARBA" id="ARBA00007664"/>
    </source>
</evidence>
<dbReference type="InterPro" id="IPR001254">
    <property type="entry name" value="Trypsin_dom"/>
</dbReference>
<dbReference type="InterPro" id="IPR050966">
    <property type="entry name" value="Glutamyl_endopeptidase"/>
</dbReference>
<dbReference type="GO" id="GO:0006508">
    <property type="term" value="P:proteolysis"/>
    <property type="evidence" value="ECO:0007669"/>
    <property type="project" value="UniProtKB-KW"/>
</dbReference>
<keyword evidence="2" id="KW-0732">Signal</keyword>
<keyword evidence="4" id="KW-0645">Protease</keyword>
<reference evidence="4" key="1">
    <citation type="submission" date="2020-04" db="EMBL/GenBank/DDBJ databases">
        <authorList>
            <person name="Alioto T."/>
            <person name="Alioto T."/>
            <person name="Gomez Garrido J."/>
        </authorList>
    </citation>
    <scope>NUCLEOTIDE SEQUENCE</scope>
    <source>
        <strain evidence="4">A484AB</strain>
    </source>
</reference>